<dbReference type="eggNOG" id="COG1188">
    <property type="taxonomic scope" value="Bacteria"/>
</dbReference>
<dbReference type="SUPFAM" id="SSF55174">
    <property type="entry name" value="Alpha-L RNA-binding motif"/>
    <property type="match status" value="1"/>
</dbReference>
<dbReference type="PATRIC" id="fig|991905.3.peg.407"/>
<dbReference type="EMBL" id="CP002568">
    <property type="protein sequence ID" value="ADZ68833.1"/>
    <property type="molecule type" value="Genomic_DNA"/>
</dbReference>
<evidence type="ECO:0000256" key="2">
    <source>
        <dbReference type="SAM" id="MobiDB-lite"/>
    </source>
</evidence>
<evidence type="ECO:0000313" key="5">
    <source>
        <dbReference type="Proteomes" id="UP000008130"/>
    </source>
</evidence>
<dbReference type="KEGG" id="pgv:SL003B_0398"/>
<keyword evidence="1" id="KW-0694">RNA-binding</keyword>
<sequence length="115" mass="12530">MAKSRTLAQKLALAGQVRLNREKIASASKAVRIGDVLTITLDRKVLVLKIAALGSRRGPAPEARALYEDLSPPPPDNPVPGDLPQGQREQGSGRPTKRERRQLDALRQQDGKNGY</sequence>
<protein>
    <submittedName>
        <fullName evidence="4">RNA-binding S4</fullName>
    </submittedName>
</protein>
<keyword evidence="5" id="KW-1185">Reference proteome</keyword>
<accession>F2J274</accession>
<dbReference type="Proteomes" id="UP000008130">
    <property type="component" value="Chromosome"/>
</dbReference>
<dbReference type="CDD" id="cd00165">
    <property type="entry name" value="S4"/>
    <property type="match status" value="1"/>
</dbReference>
<feature type="domain" description="RNA-binding S4" evidence="3">
    <location>
        <begin position="1"/>
        <end position="37"/>
    </location>
</feature>
<dbReference type="GO" id="GO:0003723">
    <property type="term" value="F:RNA binding"/>
    <property type="evidence" value="ECO:0007669"/>
    <property type="project" value="UniProtKB-KW"/>
</dbReference>
<name>F2J274_POLGS</name>
<dbReference type="Gene3D" id="3.10.290.10">
    <property type="entry name" value="RNA-binding S4 domain"/>
    <property type="match status" value="1"/>
</dbReference>
<dbReference type="STRING" id="991905.SL003B_0398"/>
<feature type="compositionally biased region" description="Basic and acidic residues" evidence="2">
    <location>
        <begin position="101"/>
        <end position="115"/>
    </location>
</feature>
<evidence type="ECO:0000256" key="1">
    <source>
        <dbReference type="PROSITE-ProRule" id="PRU00182"/>
    </source>
</evidence>
<dbReference type="Pfam" id="PF01479">
    <property type="entry name" value="S4"/>
    <property type="match status" value="1"/>
</dbReference>
<evidence type="ECO:0000259" key="3">
    <source>
        <dbReference type="Pfam" id="PF01479"/>
    </source>
</evidence>
<dbReference type="InterPro" id="IPR002942">
    <property type="entry name" value="S4_RNA-bd"/>
</dbReference>
<gene>
    <name evidence="4" type="ordered locus">SL003B_0398</name>
</gene>
<proteinExistence type="predicted"/>
<dbReference type="AlphaFoldDB" id="F2J274"/>
<dbReference type="InterPro" id="IPR036986">
    <property type="entry name" value="S4_RNA-bd_sf"/>
</dbReference>
<feature type="region of interest" description="Disordered" evidence="2">
    <location>
        <begin position="56"/>
        <end position="115"/>
    </location>
</feature>
<evidence type="ECO:0000313" key="4">
    <source>
        <dbReference type="EMBL" id="ADZ68833.1"/>
    </source>
</evidence>
<organism evidence="4 5">
    <name type="scientific">Polymorphum gilvum (strain LMG 25793 / CGMCC 1.9160 / SL003B-26A1)</name>
    <dbReference type="NCBI Taxonomy" id="991905"/>
    <lineage>
        <taxon>Bacteria</taxon>
        <taxon>Pseudomonadati</taxon>
        <taxon>Pseudomonadota</taxon>
        <taxon>Alphaproteobacteria</taxon>
        <taxon>Rhodobacterales</taxon>
        <taxon>Paracoccaceae</taxon>
        <taxon>Polymorphum</taxon>
    </lineage>
</organism>
<dbReference type="HOGENOM" id="CLU_101003_2_0_5"/>
<dbReference type="PROSITE" id="PS50889">
    <property type="entry name" value="S4"/>
    <property type="match status" value="1"/>
</dbReference>
<reference evidence="4 5" key="1">
    <citation type="journal article" date="2011" name="J. Bacteriol.">
        <title>Complete genome sequence of Polymorphum gilvum SL003B-26A1T, a crude oil-degrading bacterium from oil-polluted saline soil.</title>
        <authorList>
            <person name="Li S.G."/>
            <person name="Tang Y.Q."/>
            <person name="Nie Y."/>
            <person name="Cai M."/>
            <person name="Wu X.L."/>
        </authorList>
    </citation>
    <scope>NUCLEOTIDE SEQUENCE [LARGE SCALE GENOMIC DNA]</scope>
    <source>
        <strain evidence="5">LMG 25793 / CGMCC 1.9160 / SL003B-26A1</strain>
    </source>
</reference>